<evidence type="ECO:0000256" key="3">
    <source>
        <dbReference type="ARBA" id="ARBA00023125"/>
    </source>
</evidence>
<dbReference type="SUPFAM" id="SSF46894">
    <property type="entry name" value="C-terminal effector domain of the bipartite response regulators"/>
    <property type="match status" value="1"/>
</dbReference>
<dbReference type="Pfam" id="PF00196">
    <property type="entry name" value="GerE"/>
    <property type="match status" value="1"/>
</dbReference>
<keyword evidence="2" id="KW-0805">Transcription regulation</keyword>
<evidence type="ECO:0000256" key="5">
    <source>
        <dbReference type="PROSITE-ProRule" id="PRU00169"/>
    </source>
</evidence>
<dbReference type="Proteomes" id="UP000011863">
    <property type="component" value="Chromosome"/>
</dbReference>
<keyword evidence="3" id="KW-0238">DNA-binding</keyword>
<dbReference type="Gene3D" id="3.40.50.2300">
    <property type="match status" value="1"/>
</dbReference>
<keyword evidence="1 5" id="KW-0597">Phosphoprotein</keyword>
<dbReference type="InterPro" id="IPR001789">
    <property type="entry name" value="Sig_transdc_resp-reg_receiver"/>
</dbReference>
<protein>
    <submittedName>
        <fullName evidence="8">Putative NarL family two-component response regulator</fullName>
    </submittedName>
</protein>
<dbReference type="InterPro" id="IPR039420">
    <property type="entry name" value="WalR-like"/>
</dbReference>
<dbReference type="GO" id="GO:0000160">
    <property type="term" value="P:phosphorelay signal transduction system"/>
    <property type="evidence" value="ECO:0007669"/>
    <property type="project" value="InterPro"/>
</dbReference>
<sequence>MGERKLRVVVADDSLLIRQGVVALFSIIDDVEVVAECDDLPTLLDAVAEHRPDVVLTDVCMPPTLTDEGIQAAATIRADHPGTGVLVLSQYAEAENVLALFDNGSEGVGYLLKERVSDPDELGRAIRSVGAGGSVVDPQIVEVLLSARGGGTSAVDRLTPRERDVMGLIAEGYNNASIGERLVLSERAVAKHINSIFSKLDLGEDDEVHKRVRAVLTWLAH</sequence>
<name>A0A6C7E1N7_ILUCY</name>
<evidence type="ECO:0000256" key="4">
    <source>
        <dbReference type="ARBA" id="ARBA00023163"/>
    </source>
</evidence>
<dbReference type="CDD" id="cd17535">
    <property type="entry name" value="REC_NarL-like"/>
    <property type="match status" value="1"/>
</dbReference>
<dbReference type="KEGG" id="aym:YM304_17500"/>
<dbReference type="GO" id="GO:0006355">
    <property type="term" value="P:regulation of DNA-templated transcription"/>
    <property type="evidence" value="ECO:0007669"/>
    <property type="project" value="InterPro"/>
</dbReference>
<dbReference type="PANTHER" id="PTHR43214:SF24">
    <property type="entry name" value="TRANSCRIPTIONAL REGULATORY PROTEIN NARL-RELATED"/>
    <property type="match status" value="1"/>
</dbReference>
<dbReference type="InterPro" id="IPR011006">
    <property type="entry name" value="CheY-like_superfamily"/>
</dbReference>
<evidence type="ECO:0000313" key="8">
    <source>
        <dbReference type="EMBL" id="BAN02064.1"/>
    </source>
</evidence>
<evidence type="ECO:0000313" key="9">
    <source>
        <dbReference type="Proteomes" id="UP000011863"/>
    </source>
</evidence>
<dbReference type="AlphaFoldDB" id="A0A6C7E1N7"/>
<dbReference type="InterPro" id="IPR016032">
    <property type="entry name" value="Sig_transdc_resp-reg_C-effctor"/>
</dbReference>
<dbReference type="PRINTS" id="PR00038">
    <property type="entry name" value="HTHLUXR"/>
</dbReference>
<keyword evidence="9" id="KW-1185">Reference proteome</keyword>
<dbReference type="PANTHER" id="PTHR43214">
    <property type="entry name" value="TWO-COMPONENT RESPONSE REGULATOR"/>
    <property type="match status" value="1"/>
</dbReference>
<accession>A0A6C7E1N7</accession>
<feature type="domain" description="HTH luxR-type" evidence="6">
    <location>
        <begin position="151"/>
        <end position="216"/>
    </location>
</feature>
<organism evidence="8 9">
    <name type="scientific">Ilumatobacter coccineus (strain NBRC 103263 / KCTC 29153 / YM16-304)</name>
    <dbReference type="NCBI Taxonomy" id="1313172"/>
    <lineage>
        <taxon>Bacteria</taxon>
        <taxon>Bacillati</taxon>
        <taxon>Actinomycetota</taxon>
        <taxon>Acidimicrobiia</taxon>
        <taxon>Acidimicrobiales</taxon>
        <taxon>Ilumatobacteraceae</taxon>
        <taxon>Ilumatobacter</taxon>
    </lineage>
</organism>
<dbReference type="EMBL" id="AP012057">
    <property type="protein sequence ID" value="BAN02064.1"/>
    <property type="molecule type" value="Genomic_DNA"/>
</dbReference>
<proteinExistence type="predicted"/>
<dbReference type="CDD" id="cd06170">
    <property type="entry name" value="LuxR_C_like"/>
    <property type="match status" value="1"/>
</dbReference>
<evidence type="ECO:0000256" key="1">
    <source>
        <dbReference type="ARBA" id="ARBA00022553"/>
    </source>
</evidence>
<reference evidence="8 9" key="1">
    <citation type="journal article" date="2013" name="Int. J. Syst. Evol. Microbiol.">
        <title>Ilumatobacter nonamiense sp. nov. and Ilumatobacter coccineum sp. nov., isolated from seashore sand.</title>
        <authorList>
            <person name="Matsumoto A."/>
            <person name="Kasai H."/>
            <person name="Matsuo Y."/>
            <person name="Shizuri Y."/>
            <person name="Ichikawa N."/>
            <person name="Fujita N."/>
            <person name="Omura S."/>
            <person name="Takahashi Y."/>
        </authorList>
    </citation>
    <scope>NUCLEOTIDE SEQUENCE [LARGE SCALE GENOMIC DNA]</scope>
    <source>
        <strain evidence="9">NBRC 103263 / KCTC 29153 / YM16-304</strain>
    </source>
</reference>
<evidence type="ECO:0000256" key="2">
    <source>
        <dbReference type="ARBA" id="ARBA00023015"/>
    </source>
</evidence>
<dbReference type="InterPro" id="IPR000792">
    <property type="entry name" value="Tscrpt_reg_LuxR_C"/>
</dbReference>
<dbReference type="RefSeq" id="WP_015441311.1">
    <property type="nucleotide sequence ID" value="NC_020520.1"/>
</dbReference>
<keyword evidence="4" id="KW-0804">Transcription</keyword>
<dbReference type="GO" id="GO:0003677">
    <property type="term" value="F:DNA binding"/>
    <property type="evidence" value="ECO:0007669"/>
    <property type="project" value="UniProtKB-KW"/>
</dbReference>
<evidence type="ECO:0000259" key="6">
    <source>
        <dbReference type="PROSITE" id="PS50043"/>
    </source>
</evidence>
<dbReference type="Pfam" id="PF00072">
    <property type="entry name" value="Response_reg"/>
    <property type="match status" value="1"/>
</dbReference>
<dbReference type="PROSITE" id="PS50110">
    <property type="entry name" value="RESPONSE_REGULATORY"/>
    <property type="match status" value="1"/>
</dbReference>
<dbReference type="SUPFAM" id="SSF52172">
    <property type="entry name" value="CheY-like"/>
    <property type="match status" value="1"/>
</dbReference>
<feature type="modified residue" description="4-aspartylphosphate" evidence="5">
    <location>
        <position position="58"/>
    </location>
</feature>
<dbReference type="SMART" id="SM00448">
    <property type="entry name" value="REC"/>
    <property type="match status" value="1"/>
</dbReference>
<dbReference type="SMART" id="SM00421">
    <property type="entry name" value="HTH_LUXR"/>
    <property type="match status" value="1"/>
</dbReference>
<gene>
    <name evidence="8" type="ORF">YM304_17500</name>
</gene>
<dbReference type="OrthoDB" id="4135368at2"/>
<feature type="domain" description="Response regulatory" evidence="7">
    <location>
        <begin position="7"/>
        <end position="128"/>
    </location>
</feature>
<dbReference type="InterPro" id="IPR058245">
    <property type="entry name" value="NreC/VraR/RcsB-like_REC"/>
</dbReference>
<evidence type="ECO:0000259" key="7">
    <source>
        <dbReference type="PROSITE" id="PS50110"/>
    </source>
</evidence>
<dbReference type="PROSITE" id="PS50043">
    <property type="entry name" value="HTH_LUXR_2"/>
    <property type="match status" value="1"/>
</dbReference>